<dbReference type="EMBL" id="KV918930">
    <property type="protein sequence ID" value="OSX74805.1"/>
    <property type="molecule type" value="Genomic_DNA"/>
</dbReference>
<evidence type="ECO:0000313" key="2">
    <source>
        <dbReference type="Proteomes" id="UP000218209"/>
    </source>
</evidence>
<name>A0A1X6P202_PORUM</name>
<protein>
    <submittedName>
        <fullName evidence="1">Uncharacterized protein</fullName>
    </submittedName>
</protein>
<organism evidence="1 2">
    <name type="scientific">Porphyra umbilicalis</name>
    <name type="common">Purple laver</name>
    <name type="synonym">Red alga</name>
    <dbReference type="NCBI Taxonomy" id="2786"/>
    <lineage>
        <taxon>Eukaryota</taxon>
        <taxon>Rhodophyta</taxon>
        <taxon>Bangiophyceae</taxon>
        <taxon>Bangiales</taxon>
        <taxon>Bangiaceae</taxon>
        <taxon>Porphyra</taxon>
    </lineage>
</organism>
<accession>A0A1X6P202</accession>
<proteinExistence type="predicted"/>
<sequence>MNMVFSRNMCPLRVHGNVTGEFQNWNSPVLGSSAAVGYCVASQSES</sequence>
<reference evidence="1 2" key="1">
    <citation type="submission" date="2017-03" db="EMBL/GenBank/DDBJ databases">
        <title>WGS assembly of Porphyra umbilicalis.</title>
        <authorList>
            <person name="Brawley S.H."/>
            <person name="Blouin N.A."/>
            <person name="Ficko-Blean E."/>
            <person name="Wheeler G.L."/>
            <person name="Lohr M."/>
            <person name="Goodson H.V."/>
            <person name="Jenkins J.W."/>
            <person name="Blaby-Haas C.E."/>
            <person name="Helliwell K.E."/>
            <person name="Chan C."/>
            <person name="Marriage T."/>
            <person name="Bhattacharya D."/>
            <person name="Klein A.S."/>
            <person name="Badis Y."/>
            <person name="Brodie J."/>
            <person name="Cao Y."/>
            <person name="Collen J."/>
            <person name="Dittami S.M."/>
            <person name="Gachon C.M."/>
            <person name="Green B.R."/>
            <person name="Karpowicz S."/>
            <person name="Kim J.W."/>
            <person name="Kudahl U."/>
            <person name="Lin S."/>
            <person name="Michel G."/>
            <person name="Mittag M."/>
            <person name="Olson B.J."/>
            <person name="Pangilinan J."/>
            <person name="Peng Y."/>
            <person name="Qiu H."/>
            <person name="Shu S."/>
            <person name="Singer J.T."/>
            <person name="Smith A.G."/>
            <person name="Sprecher B.N."/>
            <person name="Wagner V."/>
            <person name="Wang W."/>
            <person name="Wang Z.-Y."/>
            <person name="Yan J."/>
            <person name="Yarish C."/>
            <person name="Zoeuner-Riek S."/>
            <person name="Zhuang Y."/>
            <person name="Zou Y."/>
            <person name="Lindquist E.A."/>
            <person name="Grimwood J."/>
            <person name="Barry K."/>
            <person name="Rokhsar D.S."/>
            <person name="Schmutz J."/>
            <person name="Stiller J.W."/>
            <person name="Grossman A.R."/>
            <person name="Prochnik S.E."/>
        </authorList>
    </citation>
    <scope>NUCLEOTIDE SEQUENCE [LARGE SCALE GENOMIC DNA]</scope>
    <source>
        <strain evidence="1">4086291</strain>
    </source>
</reference>
<dbReference type="Proteomes" id="UP000218209">
    <property type="component" value="Unassembled WGS sequence"/>
</dbReference>
<evidence type="ECO:0000313" key="1">
    <source>
        <dbReference type="EMBL" id="OSX74805.1"/>
    </source>
</evidence>
<dbReference type="AlphaFoldDB" id="A0A1X6P202"/>
<keyword evidence="2" id="KW-1185">Reference proteome</keyword>
<gene>
    <name evidence="1" type="ORF">BU14_0267s0006</name>
</gene>